<evidence type="ECO:0000256" key="2">
    <source>
        <dbReference type="SAM" id="MobiDB-lite"/>
    </source>
</evidence>
<dbReference type="InterPro" id="IPR058792">
    <property type="entry name" value="Beta-barrel_RND_2"/>
</dbReference>
<proteinExistence type="inferred from homology"/>
<dbReference type="FunFam" id="2.40.30.170:FF:000010">
    <property type="entry name" value="Efflux RND transporter periplasmic adaptor subunit"/>
    <property type="match status" value="1"/>
</dbReference>
<organism evidence="6 7">
    <name type="scientific">Acetobacter senegalensis</name>
    <dbReference type="NCBI Taxonomy" id="446692"/>
    <lineage>
        <taxon>Bacteria</taxon>
        <taxon>Pseudomonadati</taxon>
        <taxon>Pseudomonadota</taxon>
        <taxon>Alphaproteobacteria</taxon>
        <taxon>Acetobacterales</taxon>
        <taxon>Acetobacteraceae</taxon>
        <taxon>Acetobacter</taxon>
    </lineage>
</organism>
<feature type="transmembrane region" description="Helical" evidence="3">
    <location>
        <begin position="68"/>
        <end position="89"/>
    </location>
</feature>
<dbReference type="AlphaFoldDB" id="A0A0U5EYB0"/>
<feature type="region of interest" description="Disordered" evidence="2">
    <location>
        <begin position="413"/>
        <end position="440"/>
    </location>
</feature>
<name>A0A0U5EYB0_9PROT</name>
<dbReference type="PANTHER" id="PTHR30469">
    <property type="entry name" value="MULTIDRUG RESISTANCE PROTEIN MDTA"/>
    <property type="match status" value="1"/>
</dbReference>
<dbReference type="Gene3D" id="2.40.420.20">
    <property type="match status" value="1"/>
</dbReference>
<evidence type="ECO:0000256" key="3">
    <source>
        <dbReference type="SAM" id="Phobius"/>
    </source>
</evidence>
<dbReference type="NCBIfam" id="TIGR01730">
    <property type="entry name" value="RND_mfp"/>
    <property type="match status" value="1"/>
</dbReference>
<keyword evidence="3" id="KW-0812">Transmembrane</keyword>
<feature type="compositionally biased region" description="Polar residues" evidence="2">
    <location>
        <begin position="53"/>
        <end position="62"/>
    </location>
</feature>
<evidence type="ECO:0000259" key="5">
    <source>
        <dbReference type="Pfam" id="PF25954"/>
    </source>
</evidence>
<dbReference type="GO" id="GO:1990281">
    <property type="term" value="C:efflux pump complex"/>
    <property type="evidence" value="ECO:0007669"/>
    <property type="project" value="TreeGrafter"/>
</dbReference>
<feature type="domain" description="CusB-like beta-barrel" evidence="5">
    <location>
        <begin position="285"/>
        <end position="356"/>
    </location>
</feature>
<dbReference type="Pfam" id="PF25917">
    <property type="entry name" value="BSH_RND"/>
    <property type="match status" value="1"/>
</dbReference>
<dbReference type="InterPro" id="IPR058625">
    <property type="entry name" value="MdtA-like_BSH"/>
</dbReference>
<evidence type="ECO:0000313" key="7">
    <source>
        <dbReference type="Proteomes" id="UP000056109"/>
    </source>
</evidence>
<dbReference type="InterPro" id="IPR006143">
    <property type="entry name" value="RND_pump_MFP"/>
</dbReference>
<feature type="region of interest" description="Disordered" evidence="2">
    <location>
        <begin position="42"/>
        <end position="62"/>
    </location>
</feature>
<dbReference type="Gene3D" id="1.10.287.470">
    <property type="entry name" value="Helix hairpin bin"/>
    <property type="match status" value="1"/>
</dbReference>
<keyword evidence="3" id="KW-0472">Membrane</keyword>
<dbReference type="Proteomes" id="UP000056109">
    <property type="component" value="Chromosome I"/>
</dbReference>
<comment type="similarity">
    <text evidence="1">Belongs to the membrane fusion protein (MFP) (TC 8.A.1) family.</text>
</comment>
<dbReference type="PANTHER" id="PTHR30469:SF37">
    <property type="entry name" value="RAGD PROTEIN"/>
    <property type="match status" value="1"/>
</dbReference>
<reference evidence="7" key="1">
    <citation type="submission" date="2014-09" db="EMBL/GenBank/DDBJ databases">
        <authorList>
            <person name="Illeghems K.G."/>
        </authorList>
    </citation>
    <scope>NUCLEOTIDE SEQUENCE [LARGE SCALE GENOMIC DNA]</scope>
    <source>
        <strain evidence="7">108B</strain>
    </source>
</reference>
<dbReference type="Gene3D" id="2.40.30.170">
    <property type="match status" value="1"/>
</dbReference>
<evidence type="ECO:0000256" key="1">
    <source>
        <dbReference type="ARBA" id="ARBA00009477"/>
    </source>
</evidence>
<protein>
    <submittedName>
        <fullName evidence="6">RND family efflux transporter MFP subunit</fullName>
    </submittedName>
</protein>
<accession>A0A0U5EYB0</accession>
<feature type="compositionally biased region" description="Basic and acidic residues" evidence="2">
    <location>
        <begin position="420"/>
        <end position="440"/>
    </location>
</feature>
<dbReference type="PATRIC" id="fig|446692.3.peg.3716"/>
<keyword evidence="7" id="KW-1185">Reference proteome</keyword>
<feature type="domain" description="Multidrug resistance protein MdtA-like barrel-sandwich hybrid" evidence="4">
    <location>
        <begin position="135"/>
        <end position="269"/>
    </location>
</feature>
<dbReference type="Pfam" id="PF25954">
    <property type="entry name" value="Beta-barrel_RND_2"/>
    <property type="match status" value="1"/>
</dbReference>
<dbReference type="SUPFAM" id="SSF111369">
    <property type="entry name" value="HlyD-like secretion proteins"/>
    <property type="match status" value="1"/>
</dbReference>
<keyword evidence="3" id="KW-1133">Transmembrane helix</keyword>
<dbReference type="EMBL" id="LN606600">
    <property type="protein sequence ID" value="CEF42731.1"/>
    <property type="molecule type" value="Genomic_DNA"/>
</dbReference>
<gene>
    <name evidence="6" type="ORF">ASN_3503</name>
</gene>
<evidence type="ECO:0000259" key="4">
    <source>
        <dbReference type="Pfam" id="PF25917"/>
    </source>
</evidence>
<sequence length="440" mass="48020">MRLWAEPSLVALSLQPVPRFFWSRPCSPSSTIAADRMESMEHHPMPDVIPRPSQENSRSQATGRPPRLRWFILAAGLTFGLILASGVFLRVHARHQLHAVTAAAAIPTVTIVHPGGMAPDKLVLPGRLQAWYSAPVYARTNGYLLRWYADIGQKVHEGQLLAEIDTPDVDLQLKGARAALATRAAQRNLAGITTRRWDRLNAQNAVSQQETDERRGNFAASEAMQREASAEVGRLETLSGFKHIVAPFTGVVTSRATDIGALIVAGASSAQPLFTVSDVSQLRIYVSVPQAYIARMREGMDVAFTVPDYPGRTFQAHLIRSSDAVDPQSGAMLVQLLYENSENLLKPGSYAQIAFTFPGTSTTNAVRIPASSLLFRRAGPTIAVMEANHHVKIHPITILTDFGTELEVTGLSSESAIIDNPRDDLRDGDEVKPQENGHDS</sequence>
<evidence type="ECO:0000313" key="6">
    <source>
        <dbReference type="EMBL" id="CEF42731.1"/>
    </source>
</evidence>
<dbReference type="Gene3D" id="2.40.50.100">
    <property type="match status" value="1"/>
</dbReference>
<dbReference type="KEGG" id="asz:ASN_3503"/>
<dbReference type="GO" id="GO:0015562">
    <property type="term" value="F:efflux transmembrane transporter activity"/>
    <property type="evidence" value="ECO:0007669"/>
    <property type="project" value="TreeGrafter"/>
</dbReference>